<evidence type="ECO:0000256" key="2">
    <source>
        <dbReference type="ARBA" id="ARBA00008014"/>
    </source>
</evidence>
<dbReference type="GO" id="GO:0009423">
    <property type="term" value="P:chorismate biosynthetic process"/>
    <property type="evidence" value="ECO:0007669"/>
    <property type="project" value="UniProtKB-UniPathway"/>
</dbReference>
<dbReference type="PROSITE" id="PS00788">
    <property type="entry name" value="CHORISMATE_SYNTHASE_2"/>
    <property type="match status" value="1"/>
</dbReference>
<dbReference type="GO" id="GO:0005829">
    <property type="term" value="C:cytosol"/>
    <property type="evidence" value="ECO:0007669"/>
    <property type="project" value="TreeGrafter"/>
</dbReference>
<dbReference type="NCBIfam" id="TIGR00033">
    <property type="entry name" value="aroC"/>
    <property type="match status" value="1"/>
</dbReference>
<dbReference type="InterPro" id="IPR000453">
    <property type="entry name" value="Chorismate_synth"/>
</dbReference>
<organism evidence="7">
    <name type="scientific">marine sediment metagenome</name>
    <dbReference type="NCBI Taxonomy" id="412755"/>
    <lineage>
        <taxon>unclassified sequences</taxon>
        <taxon>metagenomes</taxon>
        <taxon>ecological metagenomes</taxon>
    </lineage>
</organism>
<name>X1P9G9_9ZZZZ</name>
<dbReference type="GO" id="GO:0010181">
    <property type="term" value="F:FMN binding"/>
    <property type="evidence" value="ECO:0007669"/>
    <property type="project" value="TreeGrafter"/>
</dbReference>
<evidence type="ECO:0000256" key="5">
    <source>
        <dbReference type="ARBA" id="ARBA00023141"/>
    </source>
</evidence>
<keyword evidence="5" id="KW-0057">Aromatic amino acid biosynthesis</keyword>
<dbReference type="UniPathway" id="UPA00053">
    <property type="reaction ID" value="UER00090"/>
</dbReference>
<comment type="pathway">
    <text evidence="1">Metabolic intermediate biosynthesis; chorismate biosynthesis; chorismate from D-erythrose 4-phosphate and phosphoenolpyruvate: step 7/7.</text>
</comment>
<dbReference type="InterPro" id="IPR035904">
    <property type="entry name" value="Chorismate_synth_AroC_sf"/>
</dbReference>
<comment type="caution">
    <text evidence="7">The sequence shown here is derived from an EMBL/GenBank/DDBJ whole genome shotgun (WGS) entry which is preliminary data.</text>
</comment>
<dbReference type="EC" id="4.2.3.5" evidence="3"/>
<dbReference type="InterPro" id="IPR020541">
    <property type="entry name" value="Chorismate_synthase_CS"/>
</dbReference>
<evidence type="ECO:0000256" key="6">
    <source>
        <dbReference type="ARBA" id="ARBA00023239"/>
    </source>
</evidence>
<dbReference type="GO" id="GO:0008652">
    <property type="term" value="P:amino acid biosynthetic process"/>
    <property type="evidence" value="ECO:0007669"/>
    <property type="project" value="UniProtKB-KW"/>
</dbReference>
<keyword evidence="6" id="KW-0456">Lyase</keyword>
<dbReference type="GO" id="GO:0009073">
    <property type="term" value="P:aromatic amino acid family biosynthetic process"/>
    <property type="evidence" value="ECO:0007669"/>
    <property type="project" value="UniProtKB-KW"/>
</dbReference>
<dbReference type="Gene3D" id="3.60.150.10">
    <property type="entry name" value="Chorismate synthase AroC"/>
    <property type="match status" value="1"/>
</dbReference>
<evidence type="ECO:0000256" key="3">
    <source>
        <dbReference type="ARBA" id="ARBA00013036"/>
    </source>
</evidence>
<dbReference type="GO" id="GO:0004107">
    <property type="term" value="F:chorismate synthase activity"/>
    <property type="evidence" value="ECO:0007669"/>
    <property type="project" value="UniProtKB-EC"/>
</dbReference>
<comment type="similarity">
    <text evidence="2">Belongs to the chorismate synthase family.</text>
</comment>
<protein>
    <recommendedName>
        <fullName evidence="3">chorismate synthase</fullName>
        <ecNumber evidence="3">4.2.3.5</ecNumber>
    </recommendedName>
</protein>
<dbReference type="PANTHER" id="PTHR21085:SF0">
    <property type="entry name" value="CHORISMATE SYNTHASE"/>
    <property type="match status" value="1"/>
</dbReference>
<evidence type="ECO:0000256" key="4">
    <source>
        <dbReference type="ARBA" id="ARBA00022605"/>
    </source>
</evidence>
<accession>X1P9G9</accession>
<evidence type="ECO:0000313" key="7">
    <source>
        <dbReference type="EMBL" id="GAI27569.1"/>
    </source>
</evidence>
<reference evidence="7" key="1">
    <citation type="journal article" date="2014" name="Front. Microbiol.">
        <title>High frequency of phylogenetically diverse reductive dehalogenase-homologous genes in deep subseafloor sedimentary metagenomes.</title>
        <authorList>
            <person name="Kawai M."/>
            <person name="Futagami T."/>
            <person name="Toyoda A."/>
            <person name="Takaki Y."/>
            <person name="Nishi S."/>
            <person name="Hori S."/>
            <person name="Arai W."/>
            <person name="Tsubouchi T."/>
            <person name="Morono Y."/>
            <person name="Uchiyama I."/>
            <person name="Ito T."/>
            <person name="Fujiyama A."/>
            <person name="Inagaki F."/>
            <person name="Takami H."/>
        </authorList>
    </citation>
    <scope>NUCLEOTIDE SEQUENCE</scope>
    <source>
        <strain evidence="7">Expedition CK06-06</strain>
    </source>
</reference>
<keyword evidence="4" id="KW-0028">Amino-acid biosynthesis</keyword>
<gene>
    <name evidence="7" type="ORF">S06H3_28277</name>
</gene>
<evidence type="ECO:0000256" key="1">
    <source>
        <dbReference type="ARBA" id="ARBA00005044"/>
    </source>
</evidence>
<dbReference type="SUPFAM" id="SSF103263">
    <property type="entry name" value="Chorismate synthase, AroC"/>
    <property type="match status" value="1"/>
</dbReference>
<dbReference type="Pfam" id="PF01264">
    <property type="entry name" value="Chorismate_synt"/>
    <property type="match status" value="1"/>
</dbReference>
<feature type="non-terminal residue" evidence="7">
    <location>
        <position position="1"/>
    </location>
</feature>
<dbReference type="EMBL" id="BARV01016484">
    <property type="protein sequence ID" value="GAI27569.1"/>
    <property type="molecule type" value="Genomic_DNA"/>
</dbReference>
<proteinExistence type="inferred from homology"/>
<dbReference type="AlphaFoldDB" id="X1P9G9"/>
<dbReference type="PANTHER" id="PTHR21085">
    <property type="entry name" value="CHORISMATE SYNTHASE"/>
    <property type="match status" value="1"/>
</dbReference>
<sequence>HGIFNNFTTGAPICLIIENKDVDSSKSEKIKNILRPSHADFSRLMRYGESADYRGGGRFSGRITAGFVMAGAIAKQILSLNNIKIIAYTKEIGGIIDDKEYDFKKIKILRDKSDVGVLDNGNSQKISELILQMKEEKNSVGGIVKCNVENFPAGVGNPIFNNLQSDISKAIFSIPAVKGIEFGAGFKAARMKGSEHNDPWIIQDGKIKTSKNDAGGIIGGISTGMPIEFNVCFKPTPSISKSQKTIDIKFDGRDRTDNRRKA</sequence>